<reference evidence="1" key="1">
    <citation type="submission" date="2018-01" db="EMBL/GenBank/DDBJ databases">
        <title>An insight into the sialome of Amazonian anophelines.</title>
        <authorList>
            <person name="Ribeiro J.M."/>
            <person name="Scarpassa V."/>
            <person name="Calvo E."/>
        </authorList>
    </citation>
    <scope>NUCLEOTIDE SEQUENCE</scope>
    <source>
        <tissue evidence="1">Salivary glands</tissue>
    </source>
</reference>
<protein>
    <submittedName>
        <fullName evidence="1">Putative secreted peptide</fullName>
    </submittedName>
</protein>
<evidence type="ECO:0000313" key="1">
    <source>
        <dbReference type="EMBL" id="MBW31570.1"/>
    </source>
</evidence>
<dbReference type="AlphaFoldDB" id="A0A2M3ZSZ4"/>
<accession>A0A2M3ZSZ4</accession>
<name>A0A2M3ZSZ4_9DIPT</name>
<dbReference type="EMBL" id="GGFM01010819">
    <property type="protein sequence ID" value="MBW31570.1"/>
    <property type="molecule type" value="Transcribed_RNA"/>
</dbReference>
<proteinExistence type="predicted"/>
<sequence>MARSGASSILLCRPVRCSWASSFVCSRSKASTITCDAKITEPKIGMISYEGIESSARLFCSCRPCAICWRPLSCMLGSI</sequence>
<organism evidence="1">
    <name type="scientific">Anopheles braziliensis</name>
    <dbReference type="NCBI Taxonomy" id="58242"/>
    <lineage>
        <taxon>Eukaryota</taxon>
        <taxon>Metazoa</taxon>
        <taxon>Ecdysozoa</taxon>
        <taxon>Arthropoda</taxon>
        <taxon>Hexapoda</taxon>
        <taxon>Insecta</taxon>
        <taxon>Pterygota</taxon>
        <taxon>Neoptera</taxon>
        <taxon>Endopterygota</taxon>
        <taxon>Diptera</taxon>
        <taxon>Nematocera</taxon>
        <taxon>Culicoidea</taxon>
        <taxon>Culicidae</taxon>
        <taxon>Anophelinae</taxon>
        <taxon>Anopheles</taxon>
    </lineage>
</organism>